<keyword evidence="2" id="KW-0732">Signal</keyword>
<dbReference type="PANTHER" id="PTHR31718:SF31">
    <property type="entry name" value="OS01G0172800 PROTEIN"/>
    <property type="match status" value="1"/>
</dbReference>
<feature type="chain" id="PRO_5044828964" evidence="2">
    <location>
        <begin position="21"/>
        <end position="351"/>
    </location>
</feature>
<reference evidence="3 4" key="1">
    <citation type="submission" date="2024-02" db="EMBL/GenBank/DDBJ databases">
        <authorList>
            <person name="Vignale AGUSTIN F."/>
            <person name="Sosa J E."/>
            <person name="Modenutti C."/>
        </authorList>
    </citation>
    <scope>NUCLEOTIDE SEQUENCE [LARGE SCALE GENOMIC DNA]</scope>
</reference>
<dbReference type="SUPFAM" id="SSF49723">
    <property type="entry name" value="Lipase/lipooxygenase domain (PLAT/LH2 domain)"/>
    <property type="match status" value="2"/>
</dbReference>
<dbReference type="EMBL" id="CAUOFW020003170">
    <property type="protein sequence ID" value="CAK9158439.1"/>
    <property type="molecule type" value="Genomic_DNA"/>
</dbReference>
<organism evidence="3 4">
    <name type="scientific">Ilex paraguariensis</name>
    <name type="common">yerba mate</name>
    <dbReference type="NCBI Taxonomy" id="185542"/>
    <lineage>
        <taxon>Eukaryota</taxon>
        <taxon>Viridiplantae</taxon>
        <taxon>Streptophyta</taxon>
        <taxon>Embryophyta</taxon>
        <taxon>Tracheophyta</taxon>
        <taxon>Spermatophyta</taxon>
        <taxon>Magnoliopsida</taxon>
        <taxon>eudicotyledons</taxon>
        <taxon>Gunneridae</taxon>
        <taxon>Pentapetalae</taxon>
        <taxon>asterids</taxon>
        <taxon>campanulids</taxon>
        <taxon>Aquifoliales</taxon>
        <taxon>Aquifoliaceae</taxon>
        <taxon>Ilex</taxon>
    </lineage>
</organism>
<sequence length="351" mass="39445">MVRVVYFLLLLAFIFTSSQASSIVSRPQPLPSFNLLLNPTKNESCSYTVNVTTSCSSPKRTTDHISLSFGDGDGNQVFVPMLEDPFPGTFDQCSIDTFLVSGPCTSQICYLYLYRIGNDGWKPESVEIENTKEFIIVAVSHHHWRQNIQDSSAFISIFSAIRQRGVVLWKMVRVVYFLLLLAVIFTSSSASSIVSWPQPLSSIKVNTTQNLGACSYTVIITTSCSSPKYTYDQISLAFGDAYGYQVYVPRLDDPSSRTFEQCSIDTFQLSGPCTYQVCYLYLYRSGYDGWKPESVEVYGSYSNPITFYYGVLIPSDVWYGFDYCSGSYRASASKSTMKWALIFVFAMLFGM</sequence>
<feature type="signal peptide" evidence="2">
    <location>
        <begin position="1"/>
        <end position="20"/>
    </location>
</feature>
<dbReference type="InterPro" id="IPR036392">
    <property type="entry name" value="PLAT/LH2_dom_sf"/>
</dbReference>
<feature type="transmembrane region" description="Helical" evidence="1">
    <location>
        <begin position="174"/>
        <end position="194"/>
    </location>
</feature>
<dbReference type="PANTHER" id="PTHR31718">
    <property type="entry name" value="PLAT DOMAIN-CONTAINING PROTEIN"/>
    <property type="match status" value="1"/>
</dbReference>
<evidence type="ECO:0000313" key="3">
    <source>
        <dbReference type="EMBL" id="CAK9158439.1"/>
    </source>
</evidence>
<evidence type="ECO:0000313" key="4">
    <source>
        <dbReference type="Proteomes" id="UP001642360"/>
    </source>
</evidence>
<dbReference type="AlphaFoldDB" id="A0ABC8STA2"/>
<evidence type="ECO:0000256" key="2">
    <source>
        <dbReference type="SAM" id="SignalP"/>
    </source>
</evidence>
<comment type="caution">
    <text evidence="3">The sequence shown here is derived from an EMBL/GenBank/DDBJ whole genome shotgun (WGS) entry which is preliminary data.</text>
</comment>
<evidence type="ECO:0000256" key="1">
    <source>
        <dbReference type="SAM" id="Phobius"/>
    </source>
</evidence>
<keyword evidence="4" id="KW-1185">Reference proteome</keyword>
<keyword evidence="1" id="KW-0472">Membrane</keyword>
<name>A0ABC8STA2_9AQUA</name>
<keyword evidence="1" id="KW-0812">Transmembrane</keyword>
<dbReference type="CDD" id="cd00113">
    <property type="entry name" value="PLAT"/>
    <property type="match status" value="2"/>
</dbReference>
<dbReference type="Pfam" id="PF06232">
    <property type="entry name" value="ATS3"/>
    <property type="match status" value="2"/>
</dbReference>
<keyword evidence="1" id="KW-1133">Transmembrane helix</keyword>
<protein>
    <submittedName>
        <fullName evidence="3">Uncharacterized protein</fullName>
    </submittedName>
</protein>
<dbReference type="InterPro" id="IPR010417">
    <property type="entry name" value="Embryo-specific_ATS3"/>
</dbReference>
<accession>A0ABC8STA2</accession>
<proteinExistence type="predicted"/>
<dbReference type="Gene3D" id="2.60.60.20">
    <property type="entry name" value="PLAT/LH2 domain"/>
    <property type="match status" value="1"/>
</dbReference>
<gene>
    <name evidence="3" type="ORF">ILEXP_LOCUS27082</name>
</gene>
<dbReference type="Proteomes" id="UP001642360">
    <property type="component" value="Unassembled WGS sequence"/>
</dbReference>